<dbReference type="InterPro" id="IPR002081">
    <property type="entry name" value="Cryptochrome/DNA_photolyase_1"/>
</dbReference>
<dbReference type="GO" id="GO:0003904">
    <property type="term" value="F:deoxyribodipyrimidine photo-lyase activity"/>
    <property type="evidence" value="ECO:0007669"/>
    <property type="project" value="TreeGrafter"/>
</dbReference>
<feature type="site" description="Electron transfer via tryptophanyl radical" evidence="4">
    <location>
        <position position="377"/>
    </location>
</feature>
<dbReference type="Gene3D" id="1.10.579.10">
    <property type="entry name" value="DNA Cyclobutane Dipyrimidine Photolyase, subunit A, domain 3"/>
    <property type="match status" value="1"/>
</dbReference>
<dbReference type="GO" id="GO:0009416">
    <property type="term" value="P:response to light stimulus"/>
    <property type="evidence" value="ECO:0007669"/>
    <property type="project" value="TreeGrafter"/>
</dbReference>
<dbReference type="PROSITE" id="PS51645">
    <property type="entry name" value="PHR_CRY_ALPHA_BETA"/>
    <property type="match status" value="1"/>
</dbReference>
<dbReference type="PRINTS" id="PR00147">
    <property type="entry name" value="DNAPHOTLYASE"/>
</dbReference>
<evidence type="ECO:0000259" key="6">
    <source>
        <dbReference type="PROSITE" id="PS51645"/>
    </source>
</evidence>
<dbReference type="RefSeq" id="WP_188939896.1">
    <property type="nucleotide sequence ID" value="NZ_BMNA01000001.1"/>
</dbReference>
<feature type="binding site" evidence="3">
    <location>
        <begin position="267"/>
        <end position="274"/>
    </location>
    <ligand>
        <name>FAD</name>
        <dbReference type="ChEBI" id="CHEBI:57692"/>
    </ligand>
</feature>
<comment type="cofactor">
    <cofactor evidence="3">
        <name>FAD</name>
        <dbReference type="ChEBI" id="CHEBI:57692"/>
    </cofactor>
    <text evidence="3">Binds 1 FAD per subunit.</text>
</comment>
<comment type="similarity">
    <text evidence="5">Belongs to the DNA photolyase family.</text>
</comment>
<name>A0A917SMN4_9ACTN</name>
<keyword evidence="2 3" id="KW-0274">FAD</keyword>
<proteinExistence type="inferred from homology"/>
<evidence type="ECO:0000256" key="4">
    <source>
        <dbReference type="PIRSR" id="PIRSR602081-2"/>
    </source>
</evidence>
<keyword evidence="8" id="KW-1185">Reference proteome</keyword>
<dbReference type="Gene3D" id="1.25.40.80">
    <property type="match status" value="1"/>
</dbReference>
<dbReference type="InterPro" id="IPR005101">
    <property type="entry name" value="Cryptochr/Photolyase_FAD-bd"/>
</dbReference>
<gene>
    <name evidence="7" type="primary">phrB</name>
    <name evidence="7" type="ORF">GCM10011594_05230</name>
</gene>
<dbReference type="GO" id="GO:0003677">
    <property type="term" value="F:DNA binding"/>
    <property type="evidence" value="ECO:0007669"/>
    <property type="project" value="TreeGrafter"/>
</dbReference>
<keyword evidence="5" id="KW-0157">Chromophore</keyword>
<dbReference type="Pfam" id="PF00875">
    <property type="entry name" value="DNA_photolyase"/>
    <property type="match status" value="1"/>
</dbReference>
<dbReference type="InterPro" id="IPR036155">
    <property type="entry name" value="Crypto/Photolyase_N_sf"/>
</dbReference>
<dbReference type="InterPro" id="IPR014729">
    <property type="entry name" value="Rossmann-like_a/b/a_fold"/>
</dbReference>
<dbReference type="SUPFAM" id="SSF52425">
    <property type="entry name" value="Cryptochrome/photolyase, N-terminal domain"/>
    <property type="match status" value="1"/>
</dbReference>
<feature type="binding site" evidence="3">
    <location>
        <begin position="367"/>
        <end position="369"/>
    </location>
    <ligand>
        <name>FAD</name>
        <dbReference type="ChEBI" id="CHEBI:57692"/>
    </ligand>
</feature>
<reference evidence="7" key="2">
    <citation type="submission" date="2020-09" db="EMBL/GenBank/DDBJ databases">
        <authorList>
            <person name="Sun Q."/>
            <person name="Zhou Y."/>
        </authorList>
    </citation>
    <scope>NUCLEOTIDE SEQUENCE</scope>
    <source>
        <strain evidence="7">CGMCC 4.7308</strain>
    </source>
</reference>
<sequence length="461" mass="50880">MSHPASPTVFWFRRDLRLDDQPALCAAAQGAPGVVGLFVADDALLQPSGAPRRAFLAGSLAALDERMGGRLLVLHGRPETVVPRVAAAVGAAAVHAAADFGPYGRRRDQAVEQALAEQQIEFVRTGSAYAVAPGRVRKPDGTPYSVFAPFHRVWLQHGWRAPATSAAGVAFVDPGDVHAGRRYRIDSLAAPVPASTELPQPGEAAALERWQHYVSGVAGYGEDRNRPDLNRTSRMSPYLKWGCIHPRTMLADLARHRSAGAEAYRRELGFREFYADVLLHHPDSPRVSLDPVIDRLQWDSGPTVDRYLQAWKDGRTGFPYIDAGMRQLLAEGWIHNRVRMGVASFLIKDLHLAWQIGARHFMQHLVDGDVASNTHGWQWVAGSGSQAQPYYRIFNPIGQGERFDPDGDYVRRYVPELAGVPGKAVHRPWDLPGGLPDGYPAPIVDHAAERAESLHRWEQRT</sequence>
<feature type="site" description="Electron transfer via tryptophanyl radical" evidence="4">
    <location>
        <position position="298"/>
    </location>
</feature>
<dbReference type="EMBL" id="BMNA01000001">
    <property type="protein sequence ID" value="GGL88580.1"/>
    <property type="molecule type" value="Genomic_DNA"/>
</dbReference>
<dbReference type="GO" id="GO:0071949">
    <property type="term" value="F:FAD binding"/>
    <property type="evidence" value="ECO:0007669"/>
    <property type="project" value="TreeGrafter"/>
</dbReference>
<dbReference type="Pfam" id="PF03441">
    <property type="entry name" value="FAD_binding_7"/>
    <property type="match status" value="1"/>
</dbReference>
<accession>A0A917SMN4</accession>
<evidence type="ECO:0000256" key="2">
    <source>
        <dbReference type="ARBA" id="ARBA00022827"/>
    </source>
</evidence>
<dbReference type="InterPro" id="IPR036134">
    <property type="entry name" value="Crypto/Photolyase_FAD-like_sf"/>
</dbReference>
<dbReference type="InterPro" id="IPR006050">
    <property type="entry name" value="DNA_photolyase_N"/>
</dbReference>
<evidence type="ECO:0000256" key="1">
    <source>
        <dbReference type="ARBA" id="ARBA00022630"/>
    </source>
</evidence>
<dbReference type="PANTHER" id="PTHR11455">
    <property type="entry name" value="CRYPTOCHROME"/>
    <property type="match status" value="1"/>
</dbReference>
<dbReference type="SUPFAM" id="SSF48173">
    <property type="entry name" value="Cryptochrome/photolyase FAD-binding domain"/>
    <property type="match status" value="1"/>
</dbReference>
<comment type="caution">
    <text evidence="7">The sequence shown here is derived from an EMBL/GenBank/DDBJ whole genome shotgun (WGS) entry which is preliminary data.</text>
</comment>
<organism evidence="7 8">
    <name type="scientific">Nakamurella endophytica</name>
    <dbReference type="NCBI Taxonomy" id="1748367"/>
    <lineage>
        <taxon>Bacteria</taxon>
        <taxon>Bacillati</taxon>
        <taxon>Actinomycetota</taxon>
        <taxon>Actinomycetes</taxon>
        <taxon>Nakamurellales</taxon>
        <taxon>Nakamurellaceae</taxon>
        <taxon>Nakamurella</taxon>
    </lineage>
</organism>
<dbReference type="AlphaFoldDB" id="A0A917SMN4"/>
<dbReference type="Gene3D" id="3.40.50.620">
    <property type="entry name" value="HUPs"/>
    <property type="match status" value="1"/>
</dbReference>
<feature type="domain" description="Photolyase/cryptochrome alpha/beta" evidence="6">
    <location>
        <begin position="6"/>
        <end position="130"/>
    </location>
</feature>
<protein>
    <submittedName>
        <fullName evidence="7">Deoxyribodipyrimidine photo-lyase</fullName>
    </submittedName>
</protein>
<feature type="binding site" evidence="3">
    <location>
        <position position="220"/>
    </location>
    <ligand>
        <name>FAD</name>
        <dbReference type="ChEBI" id="CHEBI:57692"/>
    </ligand>
</feature>
<feature type="binding site" evidence="3">
    <location>
        <position position="264"/>
    </location>
    <ligand>
        <name>FAD</name>
        <dbReference type="ChEBI" id="CHEBI:57692"/>
    </ligand>
</feature>
<evidence type="ECO:0000313" key="8">
    <source>
        <dbReference type="Proteomes" id="UP000655208"/>
    </source>
</evidence>
<dbReference type="PANTHER" id="PTHR11455:SF9">
    <property type="entry name" value="CRYPTOCHROME CIRCADIAN CLOCK 5 ISOFORM X1"/>
    <property type="match status" value="1"/>
</dbReference>
<evidence type="ECO:0000256" key="5">
    <source>
        <dbReference type="RuleBase" id="RU004182"/>
    </source>
</evidence>
<dbReference type="Proteomes" id="UP000655208">
    <property type="component" value="Unassembled WGS sequence"/>
</dbReference>
<feature type="site" description="Electron transfer via tryptophanyl radical" evidence="4">
    <location>
        <position position="354"/>
    </location>
</feature>
<reference evidence="7" key="1">
    <citation type="journal article" date="2014" name="Int. J. Syst. Evol. Microbiol.">
        <title>Complete genome sequence of Corynebacterium casei LMG S-19264T (=DSM 44701T), isolated from a smear-ripened cheese.</title>
        <authorList>
            <consortium name="US DOE Joint Genome Institute (JGI-PGF)"/>
            <person name="Walter F."/>
            <person name="Albersmeier A."/>
            <person name="Kalinowski J."/>
            <person name="Ruckert C."/>
        </authorList>
    </citation>
    <scope>NUCLEOTIDE SEQUENCE</scope>
    <source>
        <strain evidence="7">CGMCC 4.7308</strain>
    </source>
</reference>
<feature type="binding site" evidence="3">
    <location>
        <begin position="232"/>
        <end position="236"/>
    </location>
    <ligand>
        <name>FAD</name>
        <dbReference type="ChEBI" id="CHEBI:57692"/>
    </ligand>
</feature>
<evidence type="ECO:0000256" key="3">
    <source>
        <dbReference type="PIRSR" id="PIRSR602081-1"/>
    </source>
</evidence>
<keyword evidence="1 3" id="KW-0285">Flavoprotein</keyword>
<evidence type="ECO:0000313" key="7">
    <source>
        <dbReference type="EMBL" id="GGL88580.1"/>
    </source>
</evidence>